<dbReference type="Pfam" id="PF04185">
    <property type="entry name" value="Phosphoesterase"/>
    <property type="match status" value="1"/>
</dbReference>
<dbReference type="EMBL" id="MLJW01001283">
    <property type="protein sequence ID" value="OIQ79052.1"/>
    <property type="molecule type" value="Genomic_DNA"/>
</dbReference>
<proteinExistence type="predicted"/>
<feature type="region of interest" description="Disordered" evidence="2">
    <location>
        <begin position="56"/>
        <end position="92"/>
    </location>
</feature>
<sequence length="355" mass="36461">MRATGLRPWRSPASAVPTRMRAAPSAIGGQWATVCRCSTFASSGLWASMISSKPCAPAAANTGPRRASAPPSPIAPSVSQSPTAPSSPSTSTATGITKVLTIVLENHGVAAVTRTMPRVMTLARRYGQTTHDRAVTHPSLPNYLALAGGSTFGVRDDGGPAAHPIPGPSVFGLAITHGHTARTYAEGMPTSCAVQSSGRYAVKHNPWVYFSDAASRRACAVDDVPLGTATAGRLASDIAGGTLPSIGLVIPDLCHDAHDCGLATADAWVADWVARIQQGADWNAGRLAVVVTFDEAETGGDNTVMTVVVAPSVDGVVAGQALSHLSWTRWMSDLIGSPAPRDARAAPSLGAAFGL</sequence>
<protein>
    <submittedName>
        <fullName evidence="3">Phosphoesterase family protein</fullName>
    </submittedName>
</protein>
<feature type="compositionally biased region" description="Low complexity" evidence="2">
    <location>
        <begin position="75"/>
        <end position="92"/>
    </location>
</feature>
<dbReference type="AlphaFoldDB" id="A0A1J5QGB9"/>
<organism evidence="3">
    <name type="scientific">mine drainage metagenome</name>
    <dbReference type="NCBI Taxonomy" id="410659"/>
    <lineage>
        <taxon>unclassified sequences</taxon>
        <taxon>metagenomes</taxon>
        <taxon>ecological metagenomes</taxon>
    </lineage>
</organism>
<keyword evidence="1" id="KW-0378">Hydrolase</keyword>
<gene>
    <name evidence="3" type="ORF">GALL_392200</name>
</gene>
<evidence type="ECO:0000313" key="3">
    <source>
        <dbReference type="EMBL" id="OIQ79052.1"/>
    </source>
</evidence>
<comment type="caution">
    <text evidence="3">The sequence shown here is derived from an EMBL/GenBank/DDBJ whole genome shotgun (WGS) entry which is preliminary data.</text>
</comment>
<dbReference type="InterPro" id="IPR007312">
    <property type="entry name" value="Phosphoesterase"/>
</dbReference>
<dbReference type="GO" id="GO:0009395">
    <property type="term" value="P:phospholipid catabolic process"/>
    <property type="evidence" value="ECO:0007669"/>
    <property type="project" value="TreeGrafter"/>
</dbReference>
<dbReference type="InterPro" id="IPR017850">
    <property type="entry name" value="Alkaline_phosphatase_core_sf"/>
</dbReference>
<dbReference type="Gene3D" id="3.40.720.10">
    <property type="entry name" value="Alkaline Phosphatase, subunit A"/>
    <property type="match status" value="1"/>
</dbReference>
<dbReference type="PANTHER" id="PTHR31956:SF8">
    <property type="entry name" value="ACID PHOSPHATASE PHOA (AFU_ORTHOLOGUE AFUA_1G03570)"/>
    <property type="match status" value="1"/>
</dbReference>
<name>A0A1J5QGB9_9ZZZZ</name>
<accession>A0A1J5QGB9</accession>
<evidence type="ECO:0000256" key="1">
    <source>
        <dbReference type="ARBA" id="ARBA00022801"/>
    </source>
</evidence>
<dbReference type="GO" id="GO:0016788">
    <property type="term" value="F:hydrolase activity, acting on ester bonds"/>
    <property type="evidence" value="ECO:0007669"/>
    <property type="project" value="InterPro"/>
</dbReference>
<evidence type="ECO:0000256" key="2">
    <source>
        <dbReference type="SAM" id="MobiDB-lite"/>
    </source>
</evidence>
<reference evidence="3" key="1">
    <citation type="submission" date="2016-10" db="EMBL/GenBank/DDBJ databases">
        <title>Sequence of Gallionella enrichment culture.</title>
        <authorList>
            <person name="Poehlein A."/>
            <person name="Muehling M."/>
            <person name="Daniel R."/>
        </authorList>
    </citation>
    <scope>NUCLEOTIDE SEQUENCE</scope>
</reference>
<dbReference type="PANTHER" id="PTHR31956">
    <property type="entry name" value="NON-SPECIFIC PHOSPHOLIPASE C4-RELATED"/>
    <property type="match status" value="1"/>
</dbReference>